<keyword evidence="1" id="KW-0732">Signal</keyword>
<reference evidence="2" key="1">
    <citation type="submission" date="2021-02" db="EMBL/GenBank/DDBJ databases">
        <authorList>
            <person name="Dougan E. K."/>
            <person name="Rhodes N."/>
            <person name="Thang M."/>
            <person name="Chan C."/>
        </authorList>
    </citation>
    <scope>NUCLEOTIDE SEQUENCE</scope>
</reference>
<evidence type="ECO:0008006" key="4">
    <source>
        <dbReference type="Google" id="ProtNLM"/>
    </source>
</evidence>
<proteinExistence type="predicted"/>
<gene>
    <name evidence="2" type="ORF">PGLA2088_LOCUS42965</name>
</gene>
<name>A0A813L972_POLGL</name>
<comment type="caution">
    <text evidence="2">The sequence shown here is derived from an EMBL/GenBank/DDBJ whole genome shotgun (WGS) entry which is preliminary data.</text>
</comment>
<organism evidence="2 3">
    <name type="scientific">Polarella glacialis</name>
    <name type="common">Dinoflagellate</name>
    <dbReference type="NCBI Taxonomy" id="89957"/>
    <lineage>
        <taxon>Eukaryota</taxon>
        <taxon>Sar</taxon>
        <taxon>Alveolata</taxon>
        <taxon>Dinophyceae</taxon>
        <taxon>Suessiales</taxon>
        <taxon>Suessiaceae</taxon>
        <taxon>Polarella</taxon>
    </lineage>
</organism>
<dbReference type="AlphaFoldDB" id="A0A813L972"/>
<evidence type="ECO:0000313" key="2">
    <source>
        <dbReference type="EMBL" id="CAE8723175.1"/>
    </source>
</evidence>
<protein>
    <recommendedName>
        <fullName evidence="4">Hexosyltransferase</fullName>
    </recommendedName>
</protein>
<evidence type="ECO:0000313" key="3">
    <source>
        <dbReference type="Proteomes" id="UP000626109"/>
    </source>
</evidence>
<dbReference type="EMBL" id="CAJNNW010034566">
    <property type="protein sequence ID" value="CAE8723175.1"/>
    <property type="molecule type" value="Genomic_DNA"/>
</dbReference>
<sequence>MLRPLLLLILPGYIRHAESWRADCQIEGMDVAVALHAAPPLPEDGDLAKQCRVAWLSHEDLAAGGHDFADLDFIFTDSLAHVPFGGRRGGVHFLENISEFWAPGDLDAVMSNKDGLLSVLLPGTDPETWGESVQALAAQAQALLPEDIFVDDGSMETHTRAFERYRFSLIADDFGNVTVSLPFVRSLAFHTIPLFNGFTELATMVTQAIGDYDDSSVNLPAIIDIVKGHNDKAGVLWSYHRILQDQLQYRYNGPFEERLFSQACSVCRLHAETLRGSPPALAFVGIYSAKANFEKRQACRDTWIKVITETYGLRYKFFLGDLAVEPAEADNGVRREIAKYDDIVVAPSLGYVFVKFLQ</sequence>
<feature type="chain" id="PRO_5032802295" description="Hexosyltransferase" evidence="1">
    <location>
        <begin position="20"/>
        <end position="358"/>
    </location>
</feature>
<accession>A0A813L972</accession>
<dbReference type="Proteomes" id="UP000626109">
    <property type="component" value="Unassembled WGS sequence"/>
</dbReference>
<feature type="signal peptide" evidence="1">
    <location>
        <begin position="1"/>
        <end position="19"/>
    </location>
</feature>
<evidence type="ECO:0000256" key="1">
    <source>
        <dbReference type="SAM" id="SignalP"/>
    </source>
</evidence>